<organism evidence="10 11">
    <name type="scientific">Trapa incisa</name>
    <dbReference type="NCBI Taxonomy" id="236973"/>
    <lineage>
        <taxon>Eukaryota</taxon>
        <taxon>Viridiplantae</taxon>
        <taxon>Streptophyta</taxon>
        <taxon>Embryophyta</taxon>
        <taxon>Tracheophyta</taxon>
        <taxon>Spermatophyta</taxon>
        <taxon>Magnoliopsida</taxon>
        <taxon>eudicotyledons</taxon>
        <taxon>Gunneridae</taxon>
        <taxon>Pentapetalae</taxon>
        <taxon>rosids</taxon>
        <taxon>malvids</taxon>
        <taxon>Myrtales</taxon>
        <taxon>Lythraceae</taxon>
        <taxon>Trapa</taxon>
    </lineage>
</organism>
<keyword evidence="11" id="KW-1185">Reference proteome</keyword>
<evidence type="ECO:0000256" key="3">
    <source>
        <dbReference type="ARBA" id="ARBA00023002"/>
    </source>
</evidence>
<evidence type="ECO:0008006" key="12">
    <source>
        <dbReference type="Google" id="ProtNLM"/>
    </source>
</evidence>
<dbReference type="SUPFAM" id="SSF51735">
    <property type="entry name" value="NAD(P)-binding Rossmann-fold domains"/>
    <property type="match status" value="1"/>
</dbReference>
<dbReference type="InterPro" id="IPR036291">
    <property type="entry name" value="NAD(P)-bd_dom_sf"/>
</dbReference>
<dbReference type="GO" id="GO:0051287">
    <property type="term" value="F:NAD binding"/>
    <property type="evidence" value="ECO:0007669"/>
    <property type="project" value="InterPro"/>
</dbReference>
<dbReference type="CDD" id="cd12156">
    <property type="entry name" value="HPPR"/>
    <property type="match status" value="1"/>
</dbReference>
<evidence type="ECO:0000313" key="11">
    <source>
        <dbReference type="Proteomes" id="UP001345219"/>
    </source>
</evidence>
<evidence type="ECO:0000256" key="1">
    <source>
        <dbReference type="ARBA" id="ARBA00022594"/>
    </source>
</evidence>
<dbReference type="Proteomes" id="UP001345219">
    <property type="component" value="Chromosome 24"/>
</dbReference>
<dbReference type="GO" id="GO:0016618">
    <property type="term" value="F:hydroxypyruvate reductase [NAD(P)H] activity"/>
    <property type="evidence" value="ECO:0007669"/>
    <property type="project" value="TreeGrafter"/>
</dbReference>
<dbReference type="GO" id="GO:0009854">
    <property type="term" value="P:oxidative photosynthetic carbon pathway"/>
    <property type="evidence" value="ECO:0007669"/>
    <property type="project" value="UniProtKB-KW"/>
</dbReference>
<dbReference type="EMBL" id="JAXIOK010000005">
    <property type="protein sequence ID" value="KAK4770655.1"/>
    <property type="molecule type" value="Genomic_DNA"/>
</dbReference>
<reference evidence="10 11" key="1">
    <citation type="journal article" date="2023" name="Hortic Res">
        <title>Pangenome of water caltrop reveals structural variations and asymmetric subgenome divergence after allopolyploidization.</title>
        <authorList>
            <person name="Zhang X."/>
            <person name="Chen Y."/>
            <person name="Wang L."/>
            <person name="Yuan Y."/>
            <person name="Fang M."/>
            <person name="Shi L."/>
            <person name="Lu R."/>
            <person name="Comes H.P."/>
            <person name="Ma Y."/>
            <person name="Chen Y."/>
            <person name="Huang G."/>
            <person name="Zhou Y."/>
            <person name="Zheng Z."/>
            <person name="Qiu Y."/>
        </authorList>
    </citation>
    <scope>NUCLEOTIDE SEQUENCE [LARGE SCALE GENOMIC DNA]</scope>
    <source>
        <tissue evidence="10">Roots</tissue>
    </source>
</reference>
<dbReference type="PANTHER" id="PTHR10996:SF268">
    <property type="entry name" value="GLYOXYLATE_HYDROXYPYRUVATE REDUCTASE HPR3"/>
    <property type="match status" value="1"/>
</dbReference>
<name>A0AAN7KPP0_9MYRT</name>
<dbReference type="InterPro" id="IPR006140">
    <property type="entry name" value="D-isomer_DH_NAD-bd"/>
</dbReference>
<proteinExistence type="inferred from homology"/>
<keyword evidence="2" id="KW-0521">NADP</keyword>
<sequence>MSDNSTCSSPMEELHPIFLHHLPSSFSVLLKTRLQAHFHVLDPCDSAEPVSSFLASHAHSVRALVCAFLTPLTAETLELFPSLHLLVGTSSGLDHVDLDYCRRRGITVTNASVAFAEDVADHAVTLLIDVLRRISAADRFVRSGSWPVKGDYPLGSKLRGRRVGIVGLGTIGFQTAKRLASLGCIISYTSRSKKPSASFAYYPDVLELASNSDVLIVCCSLTQETYHIINQEVMRALGKRGVVVNVGRGPLIDEAGMVELLVQGDLGGAGLDVFEHEPKVPKELFGLDNVVLSPHCAVITPESFQAVQDLTVNNLIAFFANKPLEELAVLGTCSRAATALERALMLVGSATE</sequence>
<dbReference type="FunFam" id="3.40.50.720:FF:000213">
    <property type="entry name" value="Putative 2-hydroxyacid dehydrogenase"/>
    <property type="match status" value="1"/>
</dbReference>
<comment type="caution">
    <text evidence="10">The sequence shown here is derived from an EMBL/GenBank/DDBJ whole genome shotgun (WGS) entry which is preliminary data.</text>
</comment>
<evidence type="ECO:0000256" key="4">
    <source>
        <dbReference type="ARBA" id="ARBA00023027"/>
    </source>
</evidence>
<accession>A0AAN7KPP0</accession>
<keyword evidence="4" id="KW-0520">NAD</keyword>
<dbReference type="Pfam" id="PF02826">
    <property type="entry name" value="2-Hacid_dh_C"/>
    <property type="match status" value="1"/>
</dbReference>
<evidence type="ECO:0000256" key="6">
    <source>
        <dbReference type="ARBA" id="ARBA00061400"/>
    </source>
</evidence>
<keyword evidence="3 7" id="KW-0560">Oxidoreductase</keyword>
<comment type="similarity">
    <text evidence="6">Belongs to the D-isomer specific 2-hydroxyacid dehydrogenase family. GyaR subfamily.</text>
</comment>
<feature type="domain" description="D-isomer specific 2-hydroxyacid dehydrogenase NAD-binding" evidence="9">
    <location>
        <begin position="125"/>
        <end position="297"/>
    </location>
</feature>
<feature type="domain" description="D-isomer specific 2-hydroxyacid dehydrogenase catalytic" evidence="8">
    <location>
        <begin position="48"/>
        <end position="326"/>
    </location>
</feature>
<dbReference type="InterPro" id="IPR050223">
    <property type="entry name" value="D-isomer_2-hydroxyacid_DH"/>
</dbReference>
<gene>
    <name evidence="10" type="ORF">SAY87_031187</name>
</gene>
<dbReference type="GO" id="GO:0030267">
    <property type="term" value="F:glyoxylate reductase (NADPH) activity"/>
    <property type="evidence" value="ECO:0007669"/>
    <property type="project" value="UniProtKB-ARBA"/>
</dbReference>
<protein>
    <recommendedName>
        <fullName evidence="12">Glyoxylate/hydroxypyruvate reductase HPR3</fullName>
    </recommendedName>
</protein>
<evidence type="ECO:0000313" key="10">
    <source>
        <dbReference type="EMBL" id="KAK4770655.1"/>
    </source>
</evidence>
<evidence type="ECO:0000256" key="5">
    <source>
        <dbReference type="ARBA" id="ARBA00023238"/>
    </source>
</evidence>
<dbReference type="SUPFAM" id="SSF52283">
    <property type="entry name" value="Formate/glycerate dehydrogenase catalytic domain-like"/>
    <property type="match status" value="1"/>
</dbReference>
<dbReference type="PANTHER" id="PTHR10996">
    <property type="entry name" value="2-HYDROXYACID DEHYDROGENASE-RELATED"/>
    <property type="match status" value="1"/>
</dbReference>
<dbReference type="Gene3D" id="3.40.50.720">
    <property type="entry name" value="NAD(P)-binding Rossmann-like Domain"/>
    <property type="match status" value="2"/>
</dbReference>
<evidence type="ECO:0000256" key="7">
    <source>
        <dbReference type="RuleBase" id="RU003719"/>
    </source>
</evidence>
<keyword evidence="1" id="KW-0323">Glycolate pathway</keyword>
<evidence type="ECO:0000259" key="8">
    <source>
        <dbReference type="Pfam" id="PF00389"/>
    </source>
</evidence>
<evidence type="ECO:0000256" key="2">
    <source>
        <dbReference type="ARBA" id="ARBA00022857"/>
    </source>
</evidence>
<dbReference type="Pfam" id="PF00389">
    <property type="entry name" value="2-Hacid_dh"/>
    <property type="match status" value="1"/>
</dbReference>
<keyword evidence="5" id="KW-0601">Photorespiration</keyword>
<evidence type="ECO:0000259" key="9">
    <source>
        <dbReference type="Pfam" id="PF02826"/>
    </source>
</evidence>
<dbReference type="InterPro" id="IPR006139">
    <property type="entry name" value="D-isomer_2_OHA_DH_cat_dom"/>
</dbReference>
<dbReference type="GO" id="GO:0005829">
    <property type="term" value="C:cytosol"/>
    <property type="evidence" value="ECO:0007669"/>
    <property type="project" value="TreeGrafter"/>
</dbReference>
<dbReference type="AlphaFoldDB" id="A0AAN7KPP0"/>